<feature type="region of interest" description="Disordered" evidence="1">
    <location>
        <begin position="1"/>
        <end position="35"/>
    </location>
</feature>
<comment type="caution">
    <text evidence="2">The sequence shown here is derived from an EMBL/GenBank/DDBJ whole genome shotgun (WGS) entry which is preliminary data.</text>
</comment>
<dbReference type="Proteomes" id="UP000005697">
    <property type="component" value="Unassembled WGS sequence"/>
</dbReference>
<evidence type="ECO:0000313" key="3">
    <source>
        <dbReference type="Proteomes" id="UP000005697"/>
    </source>
</evidence>
<name>F0F9K2_9BACT</name>
<feature type="region of interest" description="Disordered" evidence="1">
    <location>
        <begin position="49"/>
        <end position="93"/>
    </location>
</feature>
<sequence length="110" mass="12420">MKRSGRNNPHPAREVREGGDKKGKKPLLIHPEAASENTACILHIYRQTAEKDRISKKSQAKKLSESDKKTNRIAEERQKGKNKQIKGRKVNKTDVKLTASHIVANRSKQA</sequence>
<dbReference type="EMBL" id="AEWX01000031">
    <property type="protein sequence ID" value="EGC19192.1"/>
    <property type="molecule type" value="Genomic_DNA"/>
</dbReference>
<feature type="compositionally biased region" description="Basic residues" evidence="1">
    <location>
        <begin position="80"/>
        <end position="90"/>
    </location>
</feature>
<feature type="compositionally biased region" description="Basic and acidic residues" evidence="1">
    <location>
        <begin position="62"/>
        <end position="79"/>
    </location>
</feature>
<dbReference type="HOGENOM" id="CLU_2168693_0_0_10"/>
<dbReference type="STRING" id="888743.HMPREF9141_2269"/>
<keyword evidence="3" id="KW-1185">Reference proteome</keyword>
<evidence type="ECO:0000256" key="1">
    <source>
        <dbReference type="SAM" id="MobiDB-lite"/>
    </source>
</evidence>
<gene>
    <name evidence="2" type="ORF">HMPREF9141_2269</name>
</gene>
<dbReference type="RefSeq" id="WP_007367021.1">
    <property type="nucleotide sequence ID" value="NZ_GL872282.1"/>
</dbReference>
<accession>F0F9K2</accession>
<dbReference type="AlphaFoldDB" id="F0F9K2"/>
<proteinExistence type="predicted"/>
<organism evidence="2 3">
    <name type="scientific">Prevotella multiformis DSM 16608</name>
    <dbReference type="NCBI Taxonomy" id="888743"/>
    <lineage>
        <taxon>Bacteria</taxon>
        <taxon>Pseudomonadati</taxon>
        <taxon>Bacteroidota</taxon>
        <taxon>Bacteroidia</taxon>
        <taxon>Bacteroidales</taxon>
        <taxon>Prevotellaceae</taxon>
        <taxon>Prevotella</taxon>
    </lineage>
</organism>
<evidence type="ECO:0000313" key="2">
    <source>
        <dbReference type="EMBL" id="EGC19192.1"/>
    </source>
</evidence>
<feature type="compositionally biased region" description="Basic and acidic residues" evidence="1">
    <location>
        <begin position="11"/>
        <end position="21"/>
    </location>
</feature>
<protein>
    <submittedName>
        <fullName evidence="2">Uncharacterized protein</fullName>
    </submittedName>
</protein>
<reference evidence="2 3" key="1">
    <citation type="submission" date="2011-01" db="EMBL/GenBank/DDBJ databases">
        <authorList>
            <person name="Muzny D."/>
            <person name="Qin X."/>
            <person name="Deng J."/>
            <person name="Jiang H."/>
            <person name="Liu Y."/>
            <person name="Qu J."/>
            <person name="Song X.-Z."/>
            <person name="Zhang L."/>
            <person name="Thornton R."/>
            <person name="Coyle M."/>
            <person name="Francisco L."/>
            <person name="Jackson L."/>
            <person name="Javaid M."/>
            <person name="Korchina V."/>
            <person name="Kovar C."/>
            <person name="Mata R."/>
            <person name="Mathew T."/>
            <person name="Ngo R."/>
            <person name="Nguyen L."/>
            <person name="Nguyen N."/>
            <person name="Okwuonu G."/>
            <person name="Ongeri F."/>
            <person name="Pham C."/>
            <person name="Simmons D."/>
            <person name="Wilczek-Boney K."/>
            <person name="Hale W."/>
            <person name="Jakkamsetti A."/>
            <person name="Pham P."/>
            <person name="Ruth R."/>
            <person name="San Lucas F."/>
            <person name="Warren J."/>
            <person name="Zhang J."/>
            <person name="Zhao Z."/>
            <person name="Zhou C."/>
            <person name="Zhu D."/>
            <person name="Lee S."/>
            <person name="Bess C."/>
            <person name="Blankenburg K."/>
            <person name="Forbes L."/>
            <person name="Fu Q."/>
            <person name="Gubbala S."/>
            <person name="Hirani K."/>
            <person name="Jayaseelan J.C."/>
            <person name="Lara F."/>
            <person name="Munidasa M."/>
            <person name="Palculict T."/>
            <person name="Patil S."/>
            <person name="Pu L.-L."/>
            <person name="Saada N."/>
            <person name="Tang L."/>
            <person name="Weissenberger G."/>
            <person name="Zhu Y."/>
            <person name="Hemphill L."/>
            <person name="Shang Y."/>
            <person name="Youmans B."/>
            <person name="Ayvaz T."/>
            <person name="Ross M."/>
            <person name="Santibanez J."/>
            <person name="Aqrawi P."/>
            <person name="Gross S."/>
            <person name="Joshi V."/>
            <person name="Fowler G."/>
            <person name="Nazareth L."/>
            <person name="Reid J."/>
            <person name="Worley K."/>
            <person name="Petrosino J."/>
            <person name="Highlander S."/>
            <person name="Gibbs R."/>
        </authorList>
    </citation>
    <scope>NUCLEOTIDE SEQUENCE [LARGE SCALE GENOMIC DNA]</scope>
    <source>
        <strain evidence="2 3">DSM 16608</strain>
    </source>
</reference>